<dbReference type="PANTHER" id="PTHR31756:SF3">
    <property type="entry name" value="PYRUVATE, PHOSPHATE DIKINASE REGULATORY PROTEIN 1, CHLOROPLASTIC"/>
    <property type="match status" value="1"/>
</dbReference>
<keyword evidence="2 5" id="KW-0808">Transferase</keyword>
<comment type="catalytic activity">
    <reaction evidence="5">
        <text>[pyruvate, water dikinase]-phosphate + phosphate + H(+) = [pyruvate, water dikinase] + diphosphate</text>
        <dbReference type="Rhea" id="RHEA:48580"/>
        <dbReference type="Rhea" id="RHEA-COMP:11425"/>
        <dbReference type="Rhea" id="RHEA-COMP:11426"/>
        <dbReference type="ChEBI" id="CHEBI:15378"/>
        <dbReference type="ChEBI" id="CHEBI:33019"/>
        <dbReference type="ChEBI" id="CHEBI:43176"/>
        <dbReference type="ChEBI" id="CHEBI:43474"/>
        <dbReference type="ChEBI" id="CHEBI:68546"/>
        <dbReference type="EC" id="2.7.4.28"/>
    </reaction>
</comment>
<comment type="function">
    <text evidence="5">Bifunctional serine/threonine kinase and phosphorylase involved in the regulation of the phosphoenolpyruvate synthase (PEPS) by catalyzing its phosphorylation/dephosphorylation.</text>
</comment>
<evidence type="ECO:0000313" key="6">
    <source>
        <dbReference type="EMBL" id="QOL48450.1"/>
    </source>
</evidence>
<feature type="binding site" evidence="5">
    <location>
        <begin position="162"/>
        <end position="169"/>
    </location>
    <ligand>
        <name>ADP</name>
        <dbReference type="ChEBI" id="CHEBI:456216"/>
    </ligand>
</feature>
<keyword evidence="3 5" id="KW-0547">Nucleotide-binding</keyword>
<evidence type="ECO:0000313" key="7">
    <source>
        <dbReference type="Proteomes" id="UP000593875"/>
    </source>
</evidence>
<accession>A0A7L9U0I0</accession>
<dbReference type="KEGG" id="mlir:LPB04_15925"/>
<dbReference type="GO" id="GO:0005524">
    <property type="term" value="F:ATP binding"/>
    <property type="evidence" value="ECO:0007669"/>
    <property type="project" value="InterPro"/>
</dbReference>
<dbReference type="InterPro" id="IPR026530">
    <property type="entry name" value="PSRP"/>
</dbReference>
<sequence>MTLDARPSLPPPTRTVFFVSDGTGITAETFGHAVLSQFEMRFRQIRIPFIDTLDKARDAARRINEHYAADNQRPIVFSTLVKHDLSGVIRASNGMHMDLFQTFVAPLEMELGVKSTHTIGRIHNVVDSEEYKNRIEAINFSLAHDDGQSHKNLAEADVILVGVSRSGKTPTSLYLAMQYGIKAANYPLIPDDFERGKLPSSLPPFKHKLFGLTITPERLAQIREERRAGSKYASIENCRYEVNEAEMMMKREGIRWLSSTTKSIEEISTTILQEIKPDRREY</sequence>
<evidence type="ECO:0000256" key="3">
    <source>
        <dbReference type="ARBA" id="ARBA00022741"/>
    </source>
</evidence>
<evidence type="ECO:0000256" key="2">
    <source>
        <dbReference type="ARBA" id="ARBA00022679"/>
    </source>
</evidence>
<keyword evidence="1 5" id="KW-0723">Serine/threonine-protein kinase</keyword>
<dbReference type="EC" id="2.7.4.28" evidence="5"/>
<dbReference type="GO" id="GO:0016776">
    <property type="term" value="F:phosphotransferase activity, phosphate group as acceptor"/>
    <property type="evidence" value="ECO:0007669"/>
    <property type="project" value="UniProtKB-UniRule"/>
</dbReference>
<dbReference type="NCBIfam" id="NF003742">
    <property type="entry name" value="PRK05339.1"/>
    <property type="match status" value="1"/>
</dbReference>
<evidence type="ECO:0000256" key="4">
    <source>
        <dbReference type="ARBA" id="ARBA00022777"/>
    </source>
</evidence>
<keyword evidence="7" id="KW-1185">Reference proteome</keyword>
<comment type="similarity">
    <text evidence="5">Belongs to the pyruvate, phosphate/water dikinase regulatory protein family. PSRP subfamily.</text>
</comment>
<dbReference type="InterPro" id="IPR005177">
    <property type="entry name" value="Kinase-pyrophosphorylase"/>
</dbReference>
<dbReference type="Proteomes" id="UP000593875">
    <property type="component" value="Chromosome"/>
</dbReference>
<evidence type="ECO:0000256" key="1">
    <source>
        <dbReference type="ARBA" id="ARBA00022527"/>
    </source>
</evidence>
<dbReference type="PANTHER" id="PTHR31756">
    <property type="entry name" value="PYRUVATE, PHOSPHATE DIKINASE REGULATORY PROTEIN 1, CHLOROPLASTIC"/>
    <property type="match status" value="1"/>
</dbReference>
<dbReference type="GO" id="GO:0043531">
    <property type="term" value="F:ADP binding"/>
    <property type="evidence" value="ECO:0007669"/>
    <property type="project" value="UniProtKB-UniRule"/>
</dbReference>
<organism evidence="6 7">
    <name type="scientific">Massilia litorea</name>
    <dbReference type="NCBI Taxonomy" id="2769491"/>
    <lineage>
        <taxon>Bacteria</taxon>
        <taxon>Pseudomonadati</taxon>
        <taxon>Pseudomonadota</taxon>
        <taxon>Betaproteobacteria</taxon>
        <taxon>Burkholderiales</taxon>
        <taxon>Oxalobacteraceae</taxon>
        <taxon>Telluria group</taxon>
        <taxon>Massilia</taxon>
    </lineage>
</organism>
<reference evidence="6 7" key="1">
    <citation type="submission" date="2020-10" db="EMBL/GenBank/DDBJ databases">
        <title>Genome sequencing of Massilia sp. LPB0304.</title>
        <authorList>
            <person name="Kim J."/>
        </authorList>
    </citation>
    <scope>NUCLEOTIDE SEQUENCE [LARGE SCALE GENOMIC DNA]</scope>
    <source>
        <strain evidence="6 7">LPB0304</strain>
    </source>
</reference>
<dbReference type="GO" id="GO:0004674">
    <property type="term" value="F:protein serine/threonine kinase activity"/>
    <property type="evidence" value="ECO:0007669"/>
    <property type="project" value="UniProtKB-UniRule"/>
</dbReference>
<dbReference type="RefSeq" id="WP_193685493.1">
    <property type="nucleotide sequence ID" value="NZ_CP062941.1"/>
</dbReference>
<proteinExistence type="inferred from homology"/>
<protein>
    <recommendedName>
        <fullName evidence="5">Putative phosphoenolpyruvate synthase regulatory protein</fullName>
        <shortName evidence="5">PEP synthase regulatory protein</shortName>
        <shortName evidence="5">PSRP</shortName>
        <ecNumber evidence="5">2.7.11.33</ecNumber>
        <ecNumber evidence="5">2.7.4.28</ecNumber>
    </recommendedName>
    <alternativeName>
        <fullName evidence="5">Pyruvate, water dikinase regulatory protein</fullName>
    </alternativeName>
</protein>
<comment type="catalytic activity">
    <reaction evidence="5">
        <text>[pyruvate, water dikinase] + ADP = [pyruvate, water dikinase]-phosphate + AMP + H(+)</text>
        <dbReference type="Rhea" id="RHEA:46020"/>
        <dbReference type="Rhea" id="RHEA-COMP:11425"/>
        <dbReference type="Rhea" id="RHEA-COMP:11426"/>
        <dbReference type="ChEBI" id="CHEBI:15378"/>
        <dbReference type="ChEBI" id="CHEBI:43176"/>
        <dbReference type="ChEBI" id="CHEBI:68546"/>
        <dbReference type="ChEBI" id="CHEBI:456215"/>
        <dbReference type="ChEBI" id="CHEBI:456216"/>
        <dbReference type="EC" id="2.7.11.33"/>
    </reaction>
</comment>
<name>A0A7L9U0I0_9BURK</name>
<dbReference type="Pfam" id="PF03618">
    <property type="entry name" value="Kinase-PPPase"/>
    <property type="match status" value="1"/>
</dbReference>
<dbReference type="EC" id="2.7.11.33" evidence="5"/>
<dbReference type="EMBL" id="CP062941">
    <property type="protein sequence ID" value="QOL48450.1"/>
    <property type="molecule type" value="Genomic_DNA"/>
</dbReference>
<evidence type="ECO:0000256" key="5">
    <source>
        <dbReference type="HAMAP-Rule" id="MF_01062"/>
    </source>
</evidence>
<dbReference type="AlphaFoldDB" id="A0A7L9U0I0"/>
<dbReference type="HAMAP" id="MF_01062">
    <property type="entry name" value="PSRP"/>
    <property type="match status" value="1"/>
</dbReference>
<gene>
    <name evidence="6" type="ORF">LPB04_15925</name>
</gene>
<keyword evidence="4 5" id="KW-0418">Kinase</keyword>